<proteinExistence type="inferred from homology"/>
<feature type="coiled-coil region" evidence="3">
    <location>
        <begin position="73"/>
        <end position="100"/>
    </location>
</feature>
<evidence type="ECO:0000313" key="5">
    <source>
        <dbReference type="Proteomes" id="UP000829196"/>
    </source>
</evidence>
<gene>
    <name evidence="4" type="ORF">KFK09_007334</name>
</gene>
<name>A0A8T3BWJ7_DENNO</name>
<protein>
    <submittedName>
        <fullName evidence="4">Uncharacterized protein</fullName>
    </submittedName>
</protein>
<organism evidence="4 5">
    <name type="scientific">Dendrobium nobile</name>
    <name type="common">Orchid</name>
    <dbReference type="NCBI Taxonomy" id="94219"/>
    <lineage>
        <taxon>Eukaryota</taxon>
        <taxon>Viridiplantae</taxon>
        <taxon>Streptophyta</taxon>
        <taxon>Embryophyta</taxon>
        <taxon>Tracheophyta</taxon>
        <taxon>Spermatophyta</taxon>
        <taxon>Magnoliopsida</taxon>
        <taxon>Liliopsida</taxon>
        <taxon>Asparagales</taxon>
        <taxon>Orchidaceae</taxon>
        <taxon>Epidendroideae</taxon>
        <taxon>Malaxideae</taxon>
        <taxon>Dendrobiinae</taxon>
        <taxon>Dendrobium</taxon>
    </lineage>
</organism>
<evidence type="ECO:0000256" key="1">
    <source>
        <dbReference type="ARBA" id="ARBA00009778"/>
    </source>
</evidence>
<evidence type="ECO:0000256" key="2">
    <source>
        <dbReference type="ARBA" id="ARBA00023054"/>
    </source>
</evidence>
<sequence>MDHQKANKHVKTMEEKLKEIECKLLEFSAIEDDRVQQLRQISQEGDKEMVKELQSSVKDDEIERVKPLFEVKSVASQSELKQLRAALEATEAKLQEEQVQTTMKMPDRVEMVIERLNADGRDLVSESGIENVFVIIKKVNLHIVRGDLNHLFLLAQASQ</sequence>
<dbReference type="EMBL" id="JAGYWB010000006">
    <property type="protein sequence ID" value="KAI0519873.1"/>
    <property type="molecule type" value="Genomic_DNA"/>
</dbReference>
<comment type="caution">
    <text evidence="4">The sequence shown here is derived from an EMBL/GenBank/DDBJ whole genome shotgun (WGS) entry which is preliminary data.</text>
</comment>
<evidence type="ECO:0000313" key="4">
    <source>
        <dbReference type="EMBL" id="KAI0519873.1"/>
    </source>
</evidence>
<comment type="similarity">
    <text evidence="1">Belongs to the ICR family.</text>
</comment>
<keyword evidence="2 3" id="KW-0175">Coiled coil</keyword>
<dbReference type="InterPro" id="IPR029688">
    <property type="entry name" value="ICR"/>
</dbReference>
<dbReference type="PANTHER" id="PTHR34224">
    <property type="entry name" value="INTERACTOR OF CONSTITUTIVE ACTIVE ROPS 2, CHLOROPLASTIC-RELATED"/>
    <property type="match status" value="1"/>
</dbReference>
<accession>A0A8T3BWJ7</accession>
<evidence type="ECO:0000256" key="3">
    <source>
        <dbReference type="SAM" id="Coils"/>
    </source>
</evidence>
<keyword evidence="5" id="KW-1185">Reference proteome</keyword>
<dbReference type="AlphaFoldDB" id="A0A8T3BWJ7"/>
<dbReference type="Proteomes" id="UP000829196">
    <property type="component" value="Unassembled WGS sequence"/>
</dbReference>
<reference evidence="4" key="1">
    <citation type="journal article" date="2022" name="Front. Genet.">
        <title>Chromosome-Scale Assembly of the Dendrobium nobile Genome Provides Insights Into the Molecular Mechanism of the Biosynthesis of the Medicinal Active Ingredient of Dendrobium.</title>
        <authorList>
            <person name="Xu Q."/>
            <person name="Niu S.-C."/>
            <person name="Li K.-L."/>
            <person name="Zheng P.-J."/>
            <person name="Zhang X.-J."/>
            <person name="Jia Y."/>
            <person name="Liu Y."/>
            <person name="Niu Y.-X."/>
            <person name="Yu L.-H."/>
            <person name="Chen D.-F."/>
            <person name="Zhang G.-Q."/>
        </authorList>
    </citation>
    <scope>NUCLEOTIDE SEQUENCE</scope>
    <source>
        <tissue evidence="4">Leaf</tissue>
    </source>
</reference>
<dbReference type="OrthoDB" id="1932291at2759"/>